<dbReference type="InterPro" id="IPR029063">
    <property type="entry name" value="SAM-dependent_MTases_sf"/>
</dbReference>
<dbReference type="RefSeq" id="WP_099580761.1">
    <property type="nucleotide sequence ID" value="NZ_MJBI02000001.1"/>
</dbReference>
<keyword evidence="4" id="KW-1185">Reference proteome</keyword>
<comment type="caution">
    <text evidence="3">The sequence shown here is derived from an EMBL/GenBank/DDBJ whole genome shotgun (WGS) entry which is preliminary data.</text>
</comment>
<dbReference type="CDD" id="cd02440">
    <property type="entry name" value="AdoMet_MTases"/>
    <property type="match status" value="1"/>
</dbReference>
<dbReference type="OrthoDB" id="9803017at2"/>
<dbReference type="GO" id="GO:0003676">
    <property type="term" value="F:nucleic acid binding"/>
    <property type="evidence" value="ECO:0007669"/>
    <property type="project" value="InterPro"/>
</dbReference>
<organism evidence="3 4">
    <name type="scientific">Macrococcoides goetzii</name>
    <dbReference type="NCBI Taxonomy" id="1891097"/>
    <lineage>
        <taxon>Bacteria</taxon>
        <taxon>Bacillati</taxon>
        <taxon>Bacillota</taxon>
        <taxon>Bacilli</taxon>
        <taxon>Bacillales</taxon>
        <taxon>Staphylococcaceae</taxon>
        <taxon>Macrococcoides</taxon>
    </lineage>
</organism>
<name>A0A2G5NMN8_9STAP</name>
<evidence type="ECO:0000313" key="3">
    <source>
        <dbReference type="EMBL" id="RAI82991.1"/>
    </source>
</evidence>
<dbReference type="EC" id="2.1.1.171" evidence="3"/>
<accession>A0A2G5NMN8</accession>
<protein>
    <submittedName>
        <fullName evidence="3">16S rRNA (Guanine(966)-N(2))-methyltransferase RsmD</fullName>
        <ecNumber evidence="3">2.1.1.171</ecNumber>
    </submittedName>
</protein>
<dbReference type="PIRSF" id="PIRSF004553">
    <property type="entry name" value="CHP00095"/>
    <property type="match status" value="1"/>
</dbReference>
<evidence type="ECO:0000313" key="4">
    <source>
        <dbReference type="Proteomes" id="UP000229523"/>
    </source>
</evidence>
<dbReference type="PANTHER" id="PTHR43542">
    <property type="entry name" value="METHYLTRANSFERASE"/>
    <property type="match status" value="1"/>
</dbReference>
<dbReference type="InterPro" id="IPR004398">
    <property type="entry name" value="RNA_MeTrfase_RsmD"/>
</dbReference>
<dbReference type="GO" id="GO:0052913">
    <property type="term" value="F:16S rRNA (guanine(966)-N(2))-methyltransferase activity"/>
    <property type="evidence" value="ECO:0007669"/>
    <property type="project" value="UniProtKB-EC"/>
</dbReference>
<evidence type="ECO:0000256" key="1">
    <source>
        <dbReference type="ARBA" id="ARBA00022603"/>
    </source>
</evidence>
<evidence type="ECO:0000256" key="2">
    <source>
        <dbReference type="ARBA" id="ARBA00022679"/>
    </source>
</evidence>
<gene>
    <name evidence="3" type="primary">rsmD</name>
    <name evidence="3" type="ORF">BFS35_004690</name>
</gene>
<reference evidence="3 4" key="1">
    <citation type="journal article" date="2018" name="Front. Microbiol.">
        <title>Description and Comparative Genomics of Macrococcus caseolyticus subsp. hominis subsp. nov., Macrococcus goetzii sp. nov., Macrococcus epidermidis sp. nov., and Macrococcus bohemicus sp. nov., Novel Macrococci From Human Clinical Material With Virulence Potential and Suspected Uptake of Foreign DNA by Natural Transformation.</title>
        <authorList>
            <person name="Maslanova I."/>
            <person name="Wertheimer Z."/>
            <person name="Sedlacek I."/>
            <person name="Svec P."/>
            <person name="Indrakova A."/>
            <person name="Kovarovic V."/>
            <person name="Schumann P."/>
            <person name="Sproer C."/>
            <person name="Kralova S."/>
            <person name="Sedo O."/>
            <person name="Kristofova L."/>
            <person name="Vrbovska V."/>
            <person name="Fuzik T."/>
            <person name="Petras P."/>
            <person name="Zdrahal Z."/>
            <person name="Ruzickova V."/>
            <person name="Doskar J."/>
            <person name="Pantucek R."/>
        </authorList>
    </citation>
    <scope>NUCLEOTIDE SEQUENCE [LARGE SCALE GENOMIC DNA]</scope>
    <source>
        <strain evidence="3 4">CCM 4927</strain>
    </source>
</reference>
<dbReference type="PROSITE" id="PS00092">
    <property type="entry name" value="N6_MTASE"/>
    <property type="match status" value="1"/>
</dbReference>
<sequence length="179" mass="20131">MRVIGGKYKRFQLTAPKGVTSRPTTDKIKETMFNILGPMDGIGLDLFAGSGGLGVEAISRGLSKVIFVDGSFDAIQMIKKNTSFLDEEVEIYKNDYKRALKALNKRDIQFNMIFLDPPYQKNIVNEALPLIKAFDLLAEDGQILIECEKNEAIDTLDFEVIKNETYGITKLIILRGNYE</sequence>
<dbReference type="InterPro" id="IPR002052">
    <property type="entry name" value="DNA_methylase_N6_adenine_CS"/>
</dbReference>
<dbReference type="NCBIfam" id="TIGR00095">
    <property type="entry name" value="16S rRNA (guanine(966)-N(2))-methyltransferase RsmD"/>
    <property type="match status" value="1"/>
</dbReference>
<dbReference type="Gene3D" id="3.40.50.150">
    <property type="entry name" value="Vaccinia Virus protein VP39"/>
    <property type="match status" value="1"/>
</dbReference>
<dbReference type="AlphaFoldDB" id="A0A2G5NMN8"/>
<dbReference type="SUPFAM" id="SSF53335">
    <property type="entry name" value="S-adenosyl-L-methionine-dependent methyltransferases"/>
    <property type="match status" value="1"/>
</dbReference>
<dbReference type="Pfam" id="PF03602">
    <property type="entry name" value="Cons_hypoth95"/>
    <property type="match status" value="1"/>
</dbReference>
<dbReference type="EMBL" id="MJBI02000001">
    <property type="protein sequence ID" value="RAI82991.1"/>
    <property type="molecule type" value="Genomic_DNA"/>
</dbReference>
<dbReference type="Proteomes" id="UP000229523">
    <property type="component" value="Unassembled WGS sequence"/>
</dbReference>
<keyword evidence="2 3" id="KW-0808">Transferase</keyword>
<proteinExistence type="predicted"/>
<dbReference type="PANTHER" id="PTHR43542:SF1">
    <property type="entry name" value="METHYLTRANSFERASE"/>
    <property type="match status" value="1"/>
</dbReference>
<keyword evidence="1 3" id="KW-0489">Methyltransferase</keyword>